<reference evidence="2" key="2">
    <citation type="submission" date="2020-09" db="EMBL/GenBank/DDBJ databases">
        <authorList>
            <person name="Luo X."/>
        </authorList>
    </citation>
    <scope>NUCLEOTIDE SEQUENCE</scope>
    <source>
        <strain evidence="2">TRM S81-3</strain>
    </source>
</reference>
<feature type="compositionally biased region" description="Polar residues" evidence="1">
    <location>
        <begin position="169"/>
        <end position="179"/>
    </location>
</feature>
<comment type="caution">
    <text evidence="2">The sequence shown here is derived from an EMBL/GenBank/DDBJ whole genome shotgun (WGS) entry which is preliminary data.</text>
</comment>
<dbReference type="AlphaFoldDB" id="A0A926L0L3"/>
<feature type="region of interest" description="Disordered" evidence="1">
    <location>
        <begin position="126"/>
        <end position="179"/>
    </location>
</feature>
<dbReference type="RefSeq" id="WP_188181295.1">
    <property type="nucleotide sequence ID" value="NZ_JACVQF010000187.1"/>
</dbReference>
<dbReference type="EMBL" id="JACVQF010000187">
    <property type="protein sequence ID" value="MBD0420300.1"/>
    <property type="molecule type" value="Genomic_DNA"/>
</dbReference>
<dbReference type="PANTHER" id="PTHR13812">
    <property type="entry name" value="KETIMINE REDUCTASE MU-CRYSTALLIN"/>
    <property type="match status" value="1"/>
</dbReference>
<evidence type="ECO:0000256" key="1">
    <source>
        <dbReference type="SAM" id="MobiDB-lite"/>
    </source>
</evidence>
<evidence type="ECO:0008006" key="4">
    <source>
        <dbReference type="Google" id="ProtNLM"/>
    </source>
</evidence>
<sequence>MAVPVCEEGEGKIRRRAVRAARPAGRGWCGAAQGGRALFDASTGAVSTVLEDERHLSDLRTAAAGAVCARALSGPDATRATVLGTGRQAELQARALTLVRPVRQLHVWGRDHRRALALADRLGQDLPRRRHRGRRSGAGRAPVLSGPASATRTSVTSARSRRCRDHSCAPSNAVTTPRR</sequence>
<evidence type="ECO:0000313" key="3">
    <source>
        <dbReference type="Proteomes" id="UP000621210"/>
    </source>
</evidence>
<proteinExistence type="predicted"/>
<dbReference type="Pfam" id="PF02423">
    <property type="entry name" value="OCD_Mu_crystall"/>
    <property type="match status" value="1"/>
</dbReference>
<evidence type="ECO:0000313" key="2">
    <source>
        <dbReference type="EMBL" id="MBD0420300.1"/>
    </source>
</evidence>
<dbReference type="SUPFAM" id="SSF51735">
    <property type="entry name" value="NAD(P)-binding Rossmann-fold domains"/>
    <property type="match status" value="1"/>
</dbReference>
<reference evidence="2" key="1">
    <citation type="submission" date="2020-09" db="EMBL/GenBank/DDBJ databases">
        <title>Streptomyces grisecoloratus sp. nov., isolated from cotton soil.</title>
        <authorList>
            <person name="Xing L."/>
        </authorList>
    </citation>
    <scope>NUCLEOTIDE SEQUENCE</scope>
    <source>
        <strain evidence="2">TRM S81-3</strain>
    </source>
</reference>
<dbReference type="InterPro" id="IPR023401">
    <property type="entry name" value="ODC_N"/>
</dbReference>
<protein>
    <recommendedName>
        <fullName evidence="4">Ornithine cyclodeaminase</fullName>
    </recommendedName>
</protein>
<dbReference type="InterPro" id="IPR003462">
    <property type="entry name" value="ODC_Mu_crystall"/>
</dbReference>
<name>A0A926L0L3_9ACTN</name>
<keyword evidence="3" id="KW-1185">Reference proteome</keyword>
<dbReference type="GO" id="GO:0005737">
    <property type="term" value="C:cytoplasm"/>
    <property type="evidence" value="ECO:0007669"/>
    <property type="project" value="TreeGrafter"/>
</dbReference>
<dbReference type="Proteomes" id="UP000621210">
    <property type="component" value="Unassembled WGS sequence"/>
</dbReference>
<dbReference type="InterPro" id="IPR036291">
    <property type="entry name" value="NAD(P)-bd_dom_sf"/>
</dbReference>
<organism evidence="2 3">
    <name type="scientific">Streptomyces griseicoloratus</name>
    <dbReference type="NCBI Taxonomy" id="2752516"/>
    <lineage>
        <taxon>Bacteria</taxon>
        <taxon>Bacillati</taxon>
        <taxon>Actinomycetota</taxon>
        <taxon>Actinomycetes</taxon>
        <taxon>Kitasatosporales</taxon>
        <taxon>Streptomycetaceae</taxon>
        <taxon>Streptomyces</taxon>
    </lineage>
</organism>
<feature type="compositionally biased region" description="Low complexity" evidence="1">
    <location>
        <begin position="148"/>
        <end position="158"/>
    </location>
</feature>
<accession>A0A926L0L3</accession>
<dbReference type="PANTHER" id="PTHR13812:SF19">
    <property type="entry name" value="KETIMINE REDUCTASE MU-CRYSTALLIN"/>
    <property type="match status" value="1"/>
</dbReference>
<gene>
    <name evidence="2" type="ORF">H0H10_14290</name>
</gene>
<dbReference type="Gene3D" id="3.30.1780.10">
    <property type="entry name" value="ornithine cyclodeaminase, domain 1"/>
    <property type="match status" value="1"/>
</dbReference>
<feature type="compositionally biased region" description="Basic residues" evidence="1">
    <location>
        <begin position="128"/>
        <end position="137"/>
    </location>
</feature>